<protein>
    <submittedName>
        <fullName evidence="1">Uncharacterized protein</fullName>
    </submittedName>
</protein>
<evidence type="ECO:0000313" key="2">
    <source>
        <dbReference type="Proteomes" id="UP000001542"/>
    </source>
</evidence>
<sequence>MDELLKKYDELKPYLFPNIALKLDEIDASGNQLTRHVLRKNRQSIYELFAHDFIDYQKNSSYFSDLLESSYQTPVDSLLIINPLHAQGLCQLLQTIYSNPKSLAKAISENLSSPYFHHIVNLAIPAIYGFFSTKEQGAQALSFYTCLSAQVNFSVYCHIIKPFFMNSNMDNFINQLVTAIFFSNYLKKFNPDRFCDLIVNKTQKFLRFLPTSQFQLLRFLSLQWDNVSIWRLIINCLIIPAFTLQYHFNPFAHSYLVKFDLQQVIKCLQTYDAFPTINLSVSWPLEIPGDFVFLNNTCTYEIILTKADIEAIQCFTNYMTYHGPKLPEILKEIKSPSFKPFSIVFFPKIPLPPSFPSRPLFFETKTYEPPNDNRMAQMWVSICEAATEIREDPINVIRNKIQTQNHMLNAKLAEMNMDDVLMYGVQTELSELSNNARNFERLLNHKLEMSRMNGFNALCGIFESKTSFLVAKKMVNKVKGKFWQIISNMSGTSHVRFHSAIIMLDQGENEFLKPIKSSLSVLHKKFAKVTEMKMVECSKEITLGSTSFQSQISENNVLLSIVNESSSFLSRATVLLYYLKTFNTFCECYSIDDTRESYDQMMHYAISMNNTSWLLKTVLLLDGTLFGDARYEKEIGKMYLDLWQKFKASFLQYLSYDEQLLVGYIKLSGEGTLTSAN</sequence>
<dbReference type="RefSeq" id="XP_001328119.1">
    <property type="nucleotide sequence ID" value="XM_001328084.1"/>
</dbReference>
<dbReference type="VEuPathDB" id="TrichDB:TVAG_165240"/>
<proteinExistence type="predicted"/>
<keyword evidence="2" id="KW-1185">Reference proteome</keyword>
<name>A2DUK5_TRIV3</name>
<gene>
    <name evidence="1" type="ORF">TVAG_165240</name>
</gene>
<reference evidence="1" key="2">
    <citation type="journal article" date="2007" name="Science">
        <title>Draft genome sequence of the sexually transmitted pathogen Trichomonas vaginalis.</title>
        <authorList>
            <person name="Carlton J.M."/>
            <person name="Hirt R.P."/>
            <person name="Silva J.C."/>
            <person name="Delcher A.L."/>
            <person name="Schatz M."/>
            <person name="Zhao Q."/>
            <person name="Wortman J.R."/>
            <person name="Bidwell S.L."/>
            <person name="Alsmark U.C.M."/>
            <person name="Besteiro S."/>
            <person name="Sicheritz-Ponten T."/>
            <person name="Noel C.J."/>
            <person name="Dacks J.B."/>
            <person name="Foster P.G."/>
            <person name="Simillion C."/>
            <person name="Van de Peer Y."/>
            <person name="Miranda-Saavedra D."/>
            <person name="Barton G.J."/>
            <person name="Westrop G.D."/>
            <person name="Mueller S."/>
            <person name="Dessi D."/>
            <person name="Fiori P.L."/>
            <person name="Ren Q."/>
            <person name="Paulsen I."/>
            <person name="Zhang H."/>
            <person name="Bastida-Corcuera F.D."/>
            <person name="Simoes-Barbosa A."/>
            <person name="Brown M.T."/>
            <person name="Hayes R.D."/>
            <person name="Mukherjee M."/>
            <person name="Okumura C.Y."/>
            <person name="Schneider R."/>
            <person name="Smith A.J."/>
            <person name="Vanacova S."/>
            <person name="Villalvazo M."/>
            <person name="Haas B.J."/>
            <person name="Pertea M."/>
            <person name="Feldblyum T.V."/>
            <person name="Utterback T.R."/>
            <person name="Shu C.L."/>
            <person name="Osoegawa K."/>
            <person name="de Jong P.J."/>
            <person name="Hrdy I."/>
            <person name="Horvathova L."/>
            <person name="Zubacova Z."/>
            <person name="Dolezal P."/>
            <person name="Malik S.B."/>
            <person name="Logsdon J.M. Jr."/>
            <person name="Henze K."/>
            <person name="Gupta A."/>
            <person name="Wang C.C."/>
            <person name="Dunne R.L."/>
            <person name="Upcroft J.A."/>
            <person name="Upcroft P."/>
            <person name="White O."/>
            <person name="Salzberg S.L."/>
            <person name="Tang P."/>
            <person name="Chiu C.-H."/>
            <person name="Lee Y.-S."/>
            <person name="Embley T.M."/>
            <person name="Coombs G.H."/>
            <person name="Mottram J.C."/>
            <person name="Tachezy J."/>
            <person name="Fraser-Liggett C.M."/>
            <person name="Johnson P.J."/>
        </authorList>
    </citation>
    <scope>NUCLEOTIDE SEQUENCE [LARGE SCALE GENOMIC DNA]</scope>
    <source>
        <strain evidence="1">G3</strain>
    </source>
</reference>
<evidence type="ECO:0000313" key="1">
    <source>
        <dbReference type="EMBL" id="EAY15896.1"/>
    </source>
</evidence>
<organism evidence="1 2">
    <name type="scientific">Trichomonas vaginalis (strain ATCC PRA-98 / G3)</name>
    <dbReference type="NCBI Taxonomy" id="412133"/>
    <lineage>
        <taxon>Eukaryota</taxon>
        <taxon>Metamonada</taxon>
        <taxon>Parabasalia</taxon>
        <taxon>Trichomonadida</taxon>
        <taxon>Trichomonadidae</taxon>
        <taxon>Trichomonas</taxon>
    </lineage>
</organism>
<dbReference type="InParanoid" id="A2DUK5"/>
<dbReference type="VEuPathDB" id="TrichDB:TVAGG3_0663030"/>
<dbReference type="AlphaFoldDB" id="A2DUK5"/>
<accession>A2DUK5</accession>
<reference evidence="1" key="1">
    <citation type="submission" date="2006-10" db="EMBL/GenBank/DDBJ databases">
        <authorList>
            <person name="Amadeo P."/>
            <person name="Zhao Q."/>
            <person name="Wortman J."/>
            <person name="Fraser-Liggett C."/>
            <person name="Carlton J."/>
        </authorList>
    </citation>
    <scope>NUCLEOTIDE SEQUENCE</scope>
    <source>
        <strain evidence="1">G3</strain>
    </source>
</reference>
<dbReference type="EMBL" id="DS113249">
    <property type="protein sequence ID" value="EAY15896.1"/>
    <property type="molecule type" value="Genomic_DNA"/>
</dbReference>
<dbReference type="KEGG" id="tva:4773903"/>
<dbReference type="Proteomes" id="UP000001542">
    <property type="component" value="Unassembled WGS sequence"/>
</dbReference>